<reference evidence="3" key="1">
    <citation type="submission" date="2021-02" db="EMBL/GenBank/DDBJ databases">
        <authorList>
            <person name="Nowell W R."/>
        </authorList>
    </citation>
    <scope>NUCLEOTIDE SEQUENCE</scope>
</reference>
<dbReference type="EMBL" id="CAJNOK010004282">
    <property type="protein sequence ID" value="CAF0932117.1"/>
    <property type="molecule type" value="Genomic_DNA"/>
</dbReference>
<dbReference type="AlphaFoldDB" id="A0A813Y2E5"/>
<dbReference type="SUPFAM" id="SSF53448">
    <property type="entry name" value="Nucleotide-diphospho-sugar transferases"/>
    <property type="match status" value="1"/>
</dbReference>
<comment type="caution">
    <text evidence="3">The sequence shown here is derived from an EMBL/GenBank/DDBJ whole genome shotgun (WGS) entry which is preliminary data.</text>
</comment>
<dbReference type="Gene3D" id="3.90.550.10">
    <property type="entry name" value="Spore Coat Polysaccharide Biosynthesis Protein SpsA, Chain A"/>
    <property type="match status" value="1"/>
</dbReference>
<dbReference type="Proteomes" id="UP000681722">
    <property type="component" value="Unassembled WGS sequence"/>
</dbReference>
<dbReference type="GO" id="GO:0008466">
    <property type="term" value="F:glycogenin glucosyltransferase activity"/>
    <property type="evidence" value="ECO:0007669"/>
    <property type="project" value="UniProtKB-EC"/>
</dbReference>
<sequence>MNSDYACHDTISCELRANLKTVSEQREERLSNQQQYTNYARQVFFSALYTENYVLGALILGYSIRKYHPNHLMYMMYLDDKIKNNTLMALKEVGWLVLPVARIEPPLKGTHKRFIDQFTKLTLWSFTQYDSIIYLDSDTVVMNDISHLHHLVSNPFRTGFEFAAATDNWFGTYIYKFNAGVIVLHPSKLVYNELMRVYNIPDNYNPIMAEQEFLNQYFRLRYLELPTIYNMNMAVYSSYKNLWYKLRPDFKVVHYTIFKPFLGKYQRGYDGPYELYKEIWQDFTSHVDINRIKTKWNLRW</sequence>
<evidence type="ECO:0000313" key="6">
    <source>
        <dbReference type="EMBL" id="CAF3708522.1"/>
    </source>
</evidence>
<dbReference type="InterPro" id="IPR050587">
    <property type="entry name" value="GNT1/Glycosyltrans_8"/>
</dbReference>
<dbReference type="EMBL" id="CAJOBA010004284">
    <property type="protein sequence ID" value="CAF3708522.1"/>
    <property type="molecule type" value="Genomic_DNA"/>
</dbReference>
<dbReference type="PANTHER" id="PTHR11183">
    <property type="entry name" value="GLYCOGENIN SUBFAMILY MEMBER"/>
    <property type="match status" value="1"/>
</dbReference>
<evidence type="ECO:0000313" key="7">
    <source>
        <dbReference type="Proteomes" id="UP000663829"/>
    </source>
</evidence>
<dbReference type="GO" id="GO:0005978">
    <property type="term" value="P:glycogen biosynthetic process"/>
    <property type="evidence" value="ECO:0007669"/>
    <property type="project" value="UniProtKB-ARBA"/>
</dbReference>
<dbReference type="Proteomes" id="UP000663829">
    <property type="component" value="Unassembled WGS sequence"/>
</dbReference>
<dbReference type="Proteomes" id="UP000682733">
    <property type="component" value="Unassembled WGS sequence"/>
</dbReference>
<dbReference type="EMBL" id="CAJNOQ010001240">
    <property type="protein sequence ID" value="CAF0879724.1"/>
    <property type="molecule type" value="Genomic_DNA"/>
</dbReference>
<evidence type="ECO:0000313" key="4">
    <source>
        <dbReference type="EMBL" id="CAF0932117.1"/>
    </source>
</evidence>
<evidence type="ECO:0000313" key="5">
    <source>
        <dbReference type="EMBL" id="CAF3666120.1"/>
    </source>
</evidence>
<name>A0A813Y2E5_9BILA</name>
<gene>
    <name evidence="3" type="ORF">GPM918_LOCUS7545</name>
    <name evidence="4" type="ORF">OVA965_LOCUS11204</name>
    <name evidence="5" type="ORF">SRO942_LOCUS7545</name>
    <name evidence="6" type="ORF">TMI583_LOCUS11200</name>
</gene>
<protein>
    <recommendedName>
        <fullName evidence="2">glycogenin glucosyltransferase</fullName>
        <ecNumber evidence="2">2.4.1.186</ecNumber>
    </recommendedName>
</protein>
<evidence type="ECO:0000256" key="1">
    <source>
        <dbReference type="ARBA" id="ARBA00038162"/>
    </source>
</evidence>
<comment type="similarity">
    <text evidence="1">Belongs to the glycosyltransferase 8 family. Glycogenin subfamily.</text>
</comment>
<keyword evidence="7" id="KW-1185">Reference proteome</keyword>
<dbReference type="InterPro" id="IPR002495">
    <property type="entry name" value="Glyco_trans_8"/>
</dbReference>
<accession>A0A813Y2E5</accession>
<evidence type="ECO:0000313" key="3">
    <source>
        <dbReference type="EMBL" id="CAF0879724.1"/>
    </source>
</evidence>
<proteinExistence type="inferred from homology"/>
<dbReference type="OrthoDB" id="2014201at2759"/>
<evidence type="ECO:0000256" key="2">
    <source>
        <dbReference type="ARBA" id="ARBA00038934"/>
    </source>
</evidence>
<dbReference type="InterPro" id="IPR029044">
    <property type="entry name" value="Nucleotide-diphossugar_trans"/>
</dbReference>
<dbReference type="Proteomes" id="UP000677228">
    <property type="component" value="Unassembled WGS sequence"/>
</dbReference>
<organism evidence="3 7">
    <name type="scientific">Didymodactylos carnosus</name>
    <dbReference type="NCBI Taxonomy" id="1234261"/>
    <lineage>
        <taxon>Eukaryota</taxon>
        <taxon>Metazoa</taxon>
        <taxon>Spiralia</taxon>
        <taxon>Gnathifera</taxon>
        <taxon>Rotifera</taxon>
        <taxon>Eurotatoria</taxon>
        <taxon>Bdelloidea</taxon>
        <taxon>Philodinida</taxon>
        <taxon>Philodinidae</taxon>
        <taxon>Didymodactylos</taxon>
    </lineage>
</organism>
<dbReference type="Pfam" id="PF01501">
    <property type="entry name" value="Glyco_transf_8"/>
    <property type="match status" value="1"/>
</dbReference>
<dbReference type="EMBL" id="CAJOBC010001240">
    <property type="protein sequence ID" value="CAF3666120.1"/>
    <property type="molecule type" value="Genomic_DNA"/>
</dbReference>
<dbReference type="EC" id="2.4.1.186" evidence="2"/>